<evidence type="ECO:0000313" key="3">
    <source>
        <dbReference type="Proteomes" id="UP000235392"/>
    </source>
</evidence>
<dbReference type="EMBL" id="PGCI01000222">
    <property type="protein sequence ID" value="PLW33335.1"/>
    <property type="molecule type" value="Genomic_DNA"/>
</dbReference>
<evidence type="ECO:0000313" key="1">
    <source>
        <dbReference type="EMBL" id="PLW06300.1"/>
    </source>
</evidence>
<name>A0A2N5RZ76_9BASI</name>
<accession>A0A2N5RZ76</accession>
<protein>
    <submittedName>
        <fullName evidence="1">Uncharacterized protein</fullName>
    </submittedName>
</protein>
<comment type="caution">
    <text evidence="1">The sequence shown here is derived from an EMBL/GenBank/DDBJ whole genome shotgun (WGS) entry which is preliminary data.</text>
</comment>
<evidence type="ECO:0000313" key="2">
    <source>
        <dbReference type="EMBL" id="PLW33335.1"/>
    </source>
</evidence>
<organism evidence="1 3">
    <name type="scientific">Puccinia coronata f. sp. avenae</name>
    <dbReference type="NCBI Taxonomy" id="200324"/>
    <lineage>
        <taxon>Eukaryota</taxon>
        <taxon>Fungi</taxon>
        <taxon>Dikarya</taxon>
        <taxon>Basidiomycota</taxon>
        <taxon>Pucciniomycotina</taxon>
        <taxon>Pucciniomycetes</taxon>
        <taxon>Pucciniales</taxon>
        <taxon>Pucciniaceae</taxon>
        <taxon>Puccinia</taxon>
    </lineage>
</organism>
<gene>
    <name evidence="2" type="ORF">PCASD_17990</name>
    <name evidence="1" type="ORF">PCASD_22935</name>
</gene>
<dbReference type="AlphaFoldDB" id="A0A2N5RZ76"/>
<proteinExistence type="predicted"/>
<sequence length="106" mass="11714">MLPAPLCYRSKIAITIATRTTNCTHTAVPGPWFAKGTRVPLDVPALLGEQAVIGLVMACSPSRSWPADQADRDLLGRLTKHVHDLLTQQIHDLLTEQFMARLLSRQ</sequence>
<dbReference type="EMBL" id="PGCI01001234">
    <property type="protein sequence ID" value="PLW06300.1"/>
    <property type="molecule type" value="Genomic_DNA"/>
</dbReference>
<reference evidence="1 3" key="1">
    <citation type="submission" date="2017-11" db="EMBL/GenBank/DDBJ databases">
        <title>De novo assembly and phasing of dikaryotic genomes from two isolates of Puccinia coronata f. sp. avenae, the causal agent of oat crown rust.</title>
        <authorList>
            <person name="Miller M.E."/>
            <person name="Zhang Y."/>
            <person name="Omidvar V."/>
            <person name="Sperschneider J."/>
            <person name="Schwessinger B."/>
            <person name="Raley C."/>
            <person name="Palmer J.M."/>
            <person name="Garnica D."/>
            <person name="Upadhyaya N."/>
            <person name="Rathjen J."/>
            <person name="Taylor J.M."/>
            <person name="Park R.F."/>
            <person name="Dodds P.N."/>
            <person name="Hirsch C.D."/>
            <person name="Kianian S.F."/>
            <person name="Figueroa M."/>
        </authorList>
    </citation>
    <scope>NUCLEOTIDE SEQUENCE [LARGE SCALE GENOMIC DNA]</scope>
    <source>
        <strain evidence="1">12SD80</strain>
    </source>
</reference>
<dbReference type="Proteomes" id="UP000235392">
    <property type="component" value="Unassembled WGS sequence"/>
</dbReference>